<protein>
    <submittedName>
        <fullName evidence="1">Uncharacterized protein</fullName>
    </submittedName>
</protein>
<evidence type="ECO:0000313" key="1">
    <source>
        <dbReference type="EMBL" id="RDJ29701.1"/>
    </source>
</evidence>
<dbReference type="EMBL" id="QQTP01000001">
    <property type="protein sequence ID" value="RDJ29701.1"/>
    <property type="molecule type" value="Genomic_DNA"/>
</dbReference>
<dbReference type="AlphaFoldDB" id="A0A370LCQ2"/>
<gene>
    <name evidence="1" type="ORF">DWE98_03990</name>
</gene>
<name>A0A370LCQ2_9HYPH</name>
<reference evidence="2" key="1">
    <citation type="submission" date="2018-07" db="EMBL/GenBank/DDBJ databases">
        <authorList>
            <person name="Safronova V.I."/>
            <person name="Chirak E.R."/>
            <person name="Sazanova A.L."/>
        </authorList>
    </citation>
    <scope>NUCLEOTIDE SEQUENCE [LARGE SCALE GENOMIC DNA]</scope>
    <source>
        <strain evidence="2">RCAM04685</strain>
    </source>
</reference>
<dbReference type="Proteomes" id="UP000255207">
    <property type="component" value="Unassembled WGS sequence"/>
</dbReference>
<organism evidence="1 2">
    <name type="scientific">Bosea caraganae</name>
    <dbReference type="NCBI Taxonomy" id="2763117"/>
    <lineage>
        <taxon>Bacteria</taxon>
        <taxon>Pseudomonadati</taxon>
        <taxon>Pseudomonadota</taxon>
        <taxon>Alphaproteobacteria</taxon>
        <taxon>Hyphomicrobiales</taxon>
        <taxon>Boseaceae</taxon>
        <taxon>Bosea</taxon>
    </lineage>
</organism>
<comment type="caution">
    <text evidence="1">The sequence shown here is derived from an EMBL/GenBank/DDBJ whole genome shotgun (WGS) entry which is preliminary data.</text>
</comment>
<accession>A0A370LCQ2</accession>
<evidence type="ECO:0000313" key="2">
    <source>
        <dbReference type="Proteomes" id="UP000255207"/>
    </source>
</evidence>
<keyword evidence="2" id="KW-1185">Reference proteome</keyword>
<sequence length="134" mass="15232">MTGQSLPCWSRHDGSRDQFVALGRKQRIGNLWIAPRAKSLGNGPVVPTTRQRLAVRPFQFPRQALKPQMRPGIVKAATGAGPVRYDHMSVQRSASGCPWLVMQDDDVRMGRRVAAQFPYDRCCGHYEIIWRPFR</sequence>
<proteinExistence type="predicted"/>